<evidence type="ECO:0000256" key="1">
    <source>
        <dbReference type="SAM" id="SignalP"/>
    </source>
</evidence>
<dbReference type="Proteomes" id="UP000289859">
    <property type="component" value="Unassembled WGS sequence"/>
</dbReference>
<dbReference type="RefSeq" id="WP_128765555.1">
    <property type="nucleotide sequence ID" value="NZ_JBHUOO010000010.1"/>
</dbReference>
<name>A0A4Q0P5H6_9FLAO</name>
<keyword evidence="1" id="KW-0732">Signal</keyword>
<comment type="caution">
    <text evidence="2">The sequence shown here is derived from an EMBL/GenBank/DDBJ whole genome shotgun (WGS) entry which is preliminary data.</text>
</comment>
<reference evidence="2 3" key="1">
    <citation type="submission" date="2018-07" db="EMBL/GenBank/DDBJ databases">
        <title>Leeuwenhoekiella genomics.</title>
        <authorList>
            <person name="Tahon G."/>
            <person name="Willems A."/>
        </authorList>
    </citation>
    <scope>NUCLEOTIDE SEQUENCE [LARGE SCALE GENOMIC DNA]</scope>
    <source>
        <strain evidence="2 3">LMG 29608</strain>
    </source>
</reference>
<feature type="chain" id="PRO_5020982588" description="Cyclophilin-like domain-containing protein" evidence="1">
    <location>
        <begin position="19"/>
        <end position="68"/>
    </location>
</feature>
<evidence type="ECO:0008006" key="4">
    <source>
        <dbReference type="Google" id="ProtNLM"/>
    </source>
</evidence>
<evidence type="ECO:0000313" key="3">
    <source>
        <dbReference type="Proteomes" id="UP000289859"/>
    </source>
</evidence>
<dbReference type="AlphaFoldDB" id="A0A4Q0P5H6"/>
<sequence length="68" mass="7603">MHKALIFLFILGIQVAVAQTEDDPITITKGTQNVELNLRFSGIKNDVQVLVLQVEIDQSFLGFLQTMV</sequence>
<feature type="signal peptide" evidence="1">
    <location>
        <begin position="1"/>
        <end position="18"/>
    </location>
</feature>
<gene>
    <name evidence="2" type="ORF">DSM02_2111</name>
</gene>
<dbReference type="EMBL" id="QOVK01000007">
    <property type="protein sequence ID" value="RXG21864.1"/>
    <property type="molecule type" value="Genomic_DNA"/>
</dbReference>
<proteinExistence type="predicted"/>
<accession>A0A4Q0P5H6</accession>
<protein>
    <recommendedName>
        <fullName evidence="4">Cyclophilin-like domain-containing protein</fullName>
    </recommendedName>
</protein>
<organism evidence="2 3">
    <name type="scientific">Leeuwenhoekiella polynyae</name>
    <dbReference type="NCBI Taxonomy" id="1550906"/>
    <lineage>
        <taxon>Bacteria</taxon>
        <taxon>Pseudomonadati</taxon>
        <taxon>Bacteroidota</taxon>
        <taxon>Flavobacteriia</taxon>
        <taxon>Flavobacteriales</taxon>
        <taxon>Flavobacteriaceae</taxon>
        <taxon>Leeuwenhoekiella</taxon>
    </lineage>
</organism>
<evidence type="ECO:0000313" key="2">
    <source>
        <dbReference type="EMBL" id="RXG21864.1"/>
    </source>
</evidence>
<keyword evidence="3" id="KW-1185">Reference proteome</keyword>